<name>A0A6J7WDQ7_9CAUD</name>
<gene>
    <name evidence="1" type="ORF">UFOVP169_2</name>
</gene>
<dbReference type="EMBL" id="LR798219">
    <property type="protein sequence ID" value="CAB5194392.1"/>
    <property type="molecule type" value="Genomic_DNA"/>
</dbReference>
<sequence>MASLTPTPKQQFFDLNGNPLVAGKVYTYAGGTTTPIATYTDQTGATANTNPIILDSRGMANIWLQPTIAYKFLITDANDILQYTTDNILVPVDNLSFGSPPAIGNVAPNSGAFTTLSATGNVTFSGFGYVLMPAGATTDRPATPSNGMMRYNSSLNRFEGYSTSGWGTLGGGATGGGTNQIFYENNKTITASYTIGTDNNAMSTGPLTTGDAFSGTGSIVATTMTISAATQGVLAVGTQIYGSEVTSGTVITALGTGTGGVGTYTISPTQTVSSTTLTSPVTITVPTGSRLVVL</sequence>
<proteinExistence type="predicted"/>
<accession>A0A6J7WDQ7</accession>
<evidence type="ECO:0000313" key="1">
    <source>
        <dbReference type="EMBL" id="CAB5194392.1"/>
    </source>
</evidence>
<reference evidence="1" key="1">
    <citation type="submission" date="2020-05" db="EMBL/GenBank/DDBJ databases">
        <authorList>
            <person name="Chiriac C."/>
            <person name="Salcher M."/>
            <person name="Ghai R."/>
            <person name="Kavagutti S V."/>
        </authorList>
    </citation>
    <scope>NUCLEOTIDE SEQUENCE</scope>
</reference>
<organism evidence="1">
    <name type="scientific">uncultured Caudovirales phage</name>
    <dbReference type="NCBI Taxonomy" id="2100421"/>
    <lineage>
        <taxon>Viruses</taxon>
        <taxon>Duplodnaviria</taxon>
        <taxon>Heunggongvirae</taxon>
        <taxon>Uroviricota</taxon>
        <taxon>Caudoviricetes</taxon>
        <taxon>Peduoviridae</taxon>
        <taxon>Maltschvirus</taxon>
        <taxon>Maltschvirus maltsch</taxon>
    </lineage>
</organism>
<protein>
    <submittedName>
        <fullName evidence="1">Uncharacterized protein</fullName>
    </submittedName>
</protein>